<feature type="domain" description="DNA ligase ATP-dependent N-terminal" evidence="3">
    <location>
        <begin position="4"/>
        <end position="192"/>
    </location>
</feature>
<accession>A0A218ZBH0</accession>
<dbReference type="OrthoDB" id="2160351at2759"/>
<gene>
    <name evidence="4" type="ORF">B2J93_8100</name>
</gene>
<feature type="compositionally biased region" description="Polar residues" evidence="2">
    <location>
        <begin position="375"/>
        <end position="413"/>
    </location>
</feature>
<dbReference type="GO" id="GO:0003910">
    <property type="term" value="F:DNA ligase (ATP) activity"/>
    <property type="evidence" value="ECO:0007669"/>
    <property type="project" value="InterPro"/>
</dbReference>
<dbReference type="Proteomes" id="UP000242519">
    <property type="component" value="Unassembled WGS sequence"/>
</dbReference>
<dbReference type="Pfam" id="PF04675">
    <property type="entry name" value="DNA_ligase_A_N"/>
    <property type="match status" value="1"/>
</dbReference>
<dbReference type="AlphaFoldDB" id="A0A218ZBH0"/>
<keyword evidence="5" id="KW-1185">Reference proteome</keyword>
<feature type="region of interest" description="Disordered" evidence="2">
    <location>
        <begin position="369"/>
        <end position="424"/>
    </location>
</feature>
<evidence type="ECO:0000256" key="1">
    <source>
        <dbReference type="ARBA" id="ARBA00022598"/>
    </source>
</evidence>
<dbReference type="Gene3D" id="1.10.3260.10">
    <property type="entry name" value="DNA ligase, ATP-dependent, N-terminal domain"/>
    <property type="match status" value="1"/>
</dbReference>
<sequence length="555" mass="61536">MGFPFSYICDLLDALEKIHVREIRLLPKVRESRTRDTIVDWFRRHKWRIDSYDTDSHAVLMMLRPERQIDREYGLENLVPTLGKIFNMPFASYERLKQDTPFHGDLGSRLCQVMTVMRISPQIFTNGQITADKIDQTLLRIASYNSGSSEAVRSLAELGKKAPSKYSLLEELYNHLQPGEAKWLTRIIQKDLGEVTLPVTFDLGGQFSGLPNIFKVAVQFPSPGPVALRGEGSRITIGESSAELSHLLPTPPMSSCLLPAHDTSVIMAKPAPRYRVTLDPTTSQLAAPVKIHTISTPTASSPIRSSTAKLTAELEIQAPSTPAKSFPLPCLTPTKSRCVATNSCIRRSSSASITAAPSLGDLKRPNQLVAPARSAPSQIPANVSAGPSQRCQPASTNTQNDSAAPPTSESNQPPSTPVHFSTGKCTHESPISNMRCPFSKALLILSPCVARTPYIIENLISLHGAHFITSLSHLSHASVPRRTTSGLRTRKFLLVEVERPEETVGFCKRAERKVRRLKWKCERGYPERIPIFDWRVLEDFTTGEGQWMKHFQGTI</sequence>
<dbReference type="InterPro" id="IPR036599">
    <property type="entry name" value="DNA_ligase_N_sf"/>
</dbReference>
<reference evidence="4 5" key="1">
    <citation type="submission" date="2017-04" db="EMBL/GenBank/DDBJ databases">
        <title>Draft genome sequence of Marssonina coronaria NL1: causal agent of apple blotch.</title>
        <authorList>
            <person name="Cheng Q."/>
        </authorList>
    </citation>
    <scope>NUCLEOTIDE SEQUENCE [LARGE SCALE GENOMIC DNA]</scope>
    <source>
        <strain evidence="4 5">NL1</strain>
    </source>
</reference>
<evidence type="ECO:0000256" key="2">
    <source>
        <dbReference type="SAM" id="MobiDB-lite"/>
    </source>
</evidence>
<evidence type="ECO:0000313" key="5">
    <source>
        <dbReference type="Proteomes" id="UP000242519"/>
    </source>
</evidence>
<protein>
    <recommendedName>
        <fullName evidence="3">DNA ligase ATP-dependent N-terminal domain-containing protein</fullName>
    </recommendedName>
</protein>
<name>A0A218ZBH0_9HELO</name>
<keyword evidence="1" id="KW-0436">Ligase</keyword>
<evidence type="ECO:0000259" key="3">
    <source>
        <dbReference type="Pfam" id="PF04675"/>
    </source>
</evidence>
<proteinExistence type="predicted"/>
<dbReference type="STRING" id="503106.A0A218ZBH0"/>
<organism evidence="4 5">
    <name type="scientific">Diplocarpon coronariae</name>
    <dbReference type="NCBI Taxonomy" id="2795749"/>
    <lineage>
        <taxon>Eukaryota</taxon>
        <taxon>Fungi</taxon>
        <taxon>Dikarya</taxon>
        <taxon>Ascomycota</taxon>
        <taxon>Pezizomycotina</taxon>
        <taxon>Leotiomycetes</taxon>
        <taxon>Helotiales</taxon>
        <taxon>Drepanopezizaceae</taxon>
        <taxon>Diplocarpon</taxon>
    </lineage>
</organism>
<dbReference type="GO" id="GO:0006281">
    <property type="term" value="P:DNA repair"/>
    <property type="evidence" value="ECO:0007669"/>
    <property type="project" value="InterPro"/>
</dbReference>
<comment type="caution">
    <text evidence="4">The sequence shown here is derived from an EMBL/GenBank/DDBJ whole genome shotgun (WGS) entry which is preliminary data.</text>
</comment>
<dbReference type="GO" id="GO:0003677">
    <property type="term" value="F:DNA binding"/>
    <property type="evidence" value="ECO:0007669"/>
    <property type="project" value="InterPro"/>
</dbReference>
<evidence type="ECO:0000313" key="4">
    <source>
        <dbReference type="EMBL" id="OWP05358.1"/>
    </source>
</evidence>
<dbReference type="EMBL" id="MZNU01000076">
    <property type="protein sequence ID" value="OWP05358.1"/>
    <property type="molecule type" value="Genomic_DNA"/>
</dbReference>
<dbReference type="GO" id="GO:0006310">
    <property type="term" value="P:DNA recombination"/>
    <property type="evidence" value="ECO:0007669"/>
    <property type="project" value="InterPro"/>
</dbReference>
<dbReference type="InterPro" id="IPR012308">
    <property type="entry name" value="DNA_ligase_ATP-dep_N"/>
</dbReference>
<dbReference type="InParanoid" id="A0A218ZBH0"/>